<dbReference type="EMBL" id="LAZR01010413">
    <property type="protein sequence ID" value="KKM67074.1"/>
    <property type="molecule type" value="Genomic_DNA"/>
</dbReference>
<comment type="caution">
    <text evidence="1">The sequence shown here is derived from an EMBL/GenBank/DDBJ whole genome shotgun (WGS) entry which is preliminary data.</text>
</comment>
<evidence type="ECO:0000313" key="1">
    <source>
        <dbReference type="EMBL" id="KKM67074.1"/>
    </source>
</evidence>
<name>A0A0F9JB92_9ZZZZ</name>
<reference evidence="1" key="1">
    <citation type="journal article" date="2015" name="Nature">
        <title>Complex archaea that bridge the gap between prokaryotes and eukaryotes.</title>
        <authorList>
            <person name="Spang A."/>
            <person name="Saw J.H."/>
            <person name="Jorgensen S.L."/>
            <person name="Zaremba-Niedzwiedzka K."/>
            <person name="Martijn J."/>
            <person name="Lind A.E."/>
            <person name="van Eijk R."/>
            <person name="Schleper C."/>
            <person name="Guy L."/>
            <person name="Ettema T.J."/>
        </authorList>
    </citation>
    <scope>NUCLEOTIDE SEQUENCE</scope>
</reference>
<protein>
    <submittedName>
        <fullName evidence="1">Uncharacterized protein</fullName>
    </submittedName>
</protein>
<accession>A0A0F9JB92</accession>
<feature type="non-terminal residue" evidence="1">
    <location>
        <position position="80"/>
    </location>
</feature>
<organism evidence="1">
    <name type="scientific">marine sediment metagenome</name>
    <dbReference type="NCBI Taxonomy" id="412755"/>
    <lineage>
        <taxon>unclassified sequences</taxon>
        <taxon>metagenomes</taxon>
        <taxon>ecological metagenomes</taxon>
    </lineage>
</organism>
<proteinExistence type="predicted"/>
<dbReference type="AlphaFoldDB" id="A0A0F9JB92"/>
<sequence length="80" mass="9144">MRNYHSNKFDNMSYQMNNKIRDNIDTAFGFMDYAVRSVLEDLEEHGEGTVTFLYTSNKINSDIDGINIMSQIGRNNSAGL</sequence>
<gene>
    <name evidence="1" type="ORF">LCGC14_1474780</name>
</gene>